<name>A0AAW1TPL0_9CUCU</name>
<dbReference type="AlphaFoldDB" id="A0AAW1TPL0"/>
<keyword evidence="2" id="KW-1185">Reference proteome</keyword>
<evidence type="ECO:0000313" key="1">
    <source>
        <dbReference type="EMBL" id="KAK9870363.1"/>
    </source>
</evidence>
<organism evidence="1 2">
    <name type="scientific">Henosepilachna vigintioctopunctata</name>
    <dbReference type="NCBI Taxonomy" id="420089"/>
    <lineage>
        <taxon>Eukaryota</taxon>
        <taxon>Metazoa</taxon>
        <taxon>Ecdysozoa</taxon>
        <taxon>Arthropoda</taxon>
        <taxon>Hexapoda</taxon>
        <taxon>Insecta</taxon>
        <taxon>Pterygota</taxon>
        <taxon>Neoptera</taxon>
        <taxon>Endopterygota</taxon>
        <taxon>Coleoptera</taxon>
        <taxon>Polyphaga</taxon>
        <taxon>Cucujiformia</taxon>
        <taxon>Coccinelloidea</taxon>
        <taxon>Coccinellidae</taxon>
        <taxon>Epilachninae</taxon>
        <taxon>Epilachnini</taxon>
        <taxon>Henosepilachna</taxon>
    </lineage>
</organism>
<sequence length="156" mass="18033">MSDGKWEQILTILPVPNICMKGNRVFYKFPKPVDLFEKIPLIIKWVRKEKISQNRQFRYTNAIPEIFLTISESLKRCSAGGVVSEINHSDTKISEQECLRKPDVCKTIQFPYIRYFISGKVTNLRLVPNAQPSIGIRSSDRIRLKANSVPWRPKLA</sequence>
<dbReference type="Proteomes" id="UP001431783">
    <property type="component" value="Unassembled WGS sequence"/>
</dbReference>
<comment type="caution">
    <text evidence="1">The sequence shown here is derived from an EMBL/GenBank/DDBJ whole genome shotgun (WGS) entry which is preliminary data.</text>
</comment>
<dbReference type="EMBL" id="JARQZJ010000003">
    <property type="protein sequence ID" value="KAK9870363.1"/>
    <property type="molecule type" value="Genomic_DNA"/>
</dbReference>
<protein>
    <submittedName>
        <fullName evidence="1">Uncharacterized protein</fullName>
    </submittedName>
</protein>
<evidence type="ECO:0000313" key="2">
    <source>
        <dbReference type="Proteomes" id="UP001431783"/>
    </source>
</evidence>
<accession>A0AAW1TPL0</accession>
<reference evidence="1 2" key="1">
    <citation type="submission" date="2023-03" db="EMBL/GenBank/DDBJ databases">
        <title>Genome insight into feeding habits of ladybird beetles.</title>
        <authorList>
            <person name="Li H.-S."/>
            <person name="Huang Y.-H."/>
            <person name="Pang H."/>
        </authorList>
    </citation>
    <scope>NUCLEOTIDE SEQUENCE [LARGE SCALE GENOMIC DNA]</scope>
    <source>
        <strain evidence="1">SYSU_2023b</strain>
        <tissue evidence="1">Whole body</tissue>
    </source>
</reference>
<gene>
    <name evidence="1" type="ORF">WA026_007931</name>
</gene>
<proteinExistence type="predicted"/>